<reference evidence="1" key="1">
    <citation type="journal article" date="2020" name="Stud. Mycol.">
        <title>101 Dothideomycetes genomes: a test case for predicting lifestyles and emergence of pathogens.</title>
        <authorList>
            <person name="Haridas S."/>
            <person name="Albert R."/>
            <person name="Binder M."/>
            <person name="Bloem J."/>
            <person name="Labutti K."/>
            <person name="Salamov A."/>
            <person name="Andreopoulos B."/>
            <person name="Baker S."/>
            <person name="Barry K."/>
            <person name="Bills G."/>
            <person name="Bluhm B."/>
            <person name="Cannon C."/>
            <person name="Castanera R."/>
            <person name="Culley D."/>
            <person name="Daum C."/>
            <person name="Ezra D."/>
            <person name="Gonzalez J."/>
            <person name="Henrissat B."/>
            <person name="Kuo A."/>
            <person name="Liang C."/>
            <person name="Lipzen A."/>
            <person name="Lutzoni F."/>
            <person name="Magnuson J."/>
            <person name="Mondo S."/>
            <person name="Nolan M."/>
            <person name="Ohm R."/>
            <person name="Pangilinan J."/>
            <person name="Park H.-J."/>
            <person name="Ramirez L."/>
            <person name="Alfaro M."/>
            <person name="Sun H."/>
            <person name="Tritt A."/>
            <person name="Yoshinaga Y."/>
            <person name="Zwiers L.-H."/>
            <person name="Turgeon B."/>
            <person name="Goodwin S."/>
            <person name="Spatafora J."/>
            <person name="Crous P."/>
            <person name="Grigoriev I."/>
        </authorList>
    </citation>
    <scope>NUCLEOTIDE SEQUENCE</scope>
    <source>
        <strain evidence="1">CBS 183.55</strain>
    </source>
</reference>
<dbReference type="Proteomes" id="UP000800082">
    <property type="component" value="Unassembled WGS sequence"/>
</dbReference>
<proteinExistence type="predicted"/>
<keyword evidence="2" id="KW-1185">Reference proteome</keyword>
<evidence type="ECO:0000313" key="1">
    <source>
        <dbReference type="EMBL" id="KAF1922403.1"/>
    </source>
</evidence>
<feature type="non-terminal residue" evidence="1">
    <location>
        <position position="1"/>
    </location>
</feature>
<dbReference type="RefSeq" id="XP_033442656.1">
    <property type="nucleotide sequence ID" value="XM_033588488.1"/>
</dbReference>
<dbReference type="OrthoDB" id="3938460at2759"/>
<dbReference type="GeneID" id="54346135"/>
<gene>
    <name evidence="1" type="ORF">M421DRAFT_24063</name>
</gene>
<dbReference type="EMBL" id="ML979027">
    <property type="protein sequence ID" value="KAF1922403.1"/>
    <property type="molecule type" value="Genomic_DNA"/>
</dbReference>
<protein>
    <submittedName>
        <fullName evidence="1">Uncharacterized protein</fullName>
    </submittedName>
</protein>
<evidence type="ECO:0000313" key="2">
    <source>
        <dbReference type="Proteomes" id="UP000800082"/>
    </source>
</evidence>
<name>A0A6A5R441_9PLEO</name>
<sequence length="77" mass="9269">IDANCHNTNSCTKYKLYFNLLQRKIAKYKINAKHTYNIDKKGFIIRVTLRTKHVFSRRMWEKKEVKALLQDGNYAYI</sequence>
<feature type="non-terminal residue" evidence="1">
    <location>
        <position position="77"/>
    </location>
</feature>
<dbReference type="AlphaFoldDB" id="A0A6A5R441"/>
<organism evidence="1 2">
    <name type="scientific">Didymella exigua CBS 183.55</name>
    <dbReference type="NCBI Taxonomy" id="1150837"/>
    <lineage>
        <taxon>Eukaryota</taxon>
        <taxon>Fungi</taxon>
        <taxon>Dikarya</taxon>
        <taxon>Ascomycota</taxon>
        <taxon>Pezizomycotina</taxon>
        <taxon>Dothideomycetes</taxon>
        <taxon>Pleosporomycetidae</taxon>
        <taxon>Pleosporales</taxon>
        <taxon>Pleosporineae</taxon>
        <taxon>Didymellaceae</taxon>
        <taxon>Didymella</taxon>
    </lineage>
</organism>
<accession>A0A6A5R441</accession>